<dbReference type="PANTHER" id="PTHR13887:SF14">
    <property type="entry name" value="DISULFIDE BOND FORMATION PROTEIN D"/>
    <property type="match status" value="1"/>
</dbReference>
<evidence type="ECO:0000313" key="9">
    <source>
        <dbReference type="Proteomes" id="UP000530928"/>
    </source>
</evidence>
<keyword evidence="3" id="KW-0560">Oxidoreductase</keyword>
<dbReference type="Pfam" id="PF13462">
    <property type="entry name" value="Thioredoxin_4"/>
    <property type="match status" value="1"/>
</dbReference>
<keyword evidence="5" id="KW-0676">Redox-active center</keyword>
<comment type="similarity">
    <text evidence="1">Belongs to the thioredoxin family. DsbA subfamily.</text>
</comment>
<keyword evidence="2" id="KW-0732">Signal</keyword>
<dbReference type="EMBL" id="JACDUR010000003">
    <property type="protein sequence ID" value="MBA2891998.1"/>
    <property type="molecule type" value="Genomic_DNA"/>
</dbReference>
<dbReference type="GO" id="GO:0016491">
    <property type="term" value="F:oxidoreductase activity"/>
    <property type="evidence" value="ECO:0007669"/>
    <property type="project" value="UniProtKB-KW"/>
</dbReference>
<evidence type="ECO:0000256" key="4">
    <source>
        <dbReference type="ARBA" id="ARBA00023157"/>
    </source>
</evidence>
<dbReference type="InterPro" id="IPR036249">
    <property type="entry name" value="Thioredoxin-like_sf"/>
</dbReference>
<evidence type="ECO:0000259" key="7">
    <source>
        <dbReference type="PROSITE" id="PS51352"/>
    </source>
</evidence>
<dbReference type="Gene3D" id="3.40.30.10">
    <property type="entry name" value="Glutaredoxin"/>
    <property type="match status" value="1"/>
</dbReference>
<keyword evidence="6" id="KW-0812">Transmembrane</keyword>
<evidence type="ECO:0000256" key="5">
    <source>
        <dbReference type="ARBA" id="ARBA00023284"/>
    </source>
</evidence>
<organism evidence="8 9">
    <name type="scientific">Nonomuraea soli</name>
    <dbReference type="NCBI Taxonomy" id="1032476"/>
    <lineage>
        <taxon>Bacteria</taxon>
        <taxon>Bacillati</taxon>
        <taxon>Actinomycetota</taxon>
        <taxon>Actinomycetes</taxon>
        <taxon>Streptosporangiales</taxon>
        <taxon>Streptosporangiaceae</taxon>
        <taxon>Nonomuraea</taxon>
    </lineage>
</organism>
<evidence type="ECO:0000256" key="2">
    <source>
        <dbReference type="ARBA" id="ARBA00022729"/>
    </source>
</evidence>
<dbReference type="AlphaFoldDB" id="A0A7W0HQJ1"/>
<dbReference type="SUPFAM" id="SSF52833">
    <property type="entry name" value="Thioredoxin-like"/>
    <property type="match status" value="1"/>
</dbReference>
<protein>
    <submittedName>
        <fullName evidence="8">Protein-disulfide isomerase</fullName>
    </submittedName>
</protein>
<dbReference type="InterPro" id="IPR012336">
    <property type="entry name" value="Thioredoxin-like_fold"/>
</dbReference>
<dbReference type="Proteomes" id="UP000530928">
    <property type="component" value="Unassembled WGS sequence"/>
</dbReference>
<sequence length="231" mass="25827">MKQTRHDKITAMRAEEHQRAARKRNVTVTTAVIGVFVVVLAAFFLINRPGEGPSGPQLVRADSHRLQTAADGKVTLVEFLDFECEGCRAYFPVVEELRKAYTGKVTFIARYFPISSHYNAERAARAVEAAAQQGKFEGMYKLMYERQTDWAEQRVPADHVFRGYAEQLKLDVAAWEKAYRDPATLARVKQDADDGLALGVEGTPTFFLNGQKIQPRSAEEFKAAIDAALNA</sequence>
<name>A0A7W0HQJ1_9ACTN</name>
<dbReference type="PROSITE" id="PS51352">
    <property type="entry name" value="THIOREDOXIN_2"/>
    <property type="match status" value="1"/>
</dbReference>
<proteinExistence type="inferred from homology"/>
<keyword evidence="4" id="KW-1015">Disulfide bond</keyword>
<dbReference type="InterPro" id="IPR013766">
    <property type="entry name" value="Thioredoxin_domain"/>
</dbReference>
<dbReference type="PANTHER" id="PTHR13887">
    <property type="entry name" value="GLUTATHIONE S-TRANSFERASE KAPPA"/>
    <property type="match status" value="1"/>
</dbReference>
<evidence type="ECO:0000256" key="1">
    <source>
        <dbReference type="ARBA" id="ARBA00005791"/>
    </source>
</evidence>
<dbReference type="RefSeq" id="WP_220133605.1">
    <property type="nucleotide sequence ID" value="NZ_BAABAM010000002.1"/>
</dbReference>
<feature type="domain" description="Thioredoxin" evidence="7">
    <location>
        <begin position="35"/>
        <end position="230"/>
    </location>
</feature>
<evidence type="ECO:0000256" key="6">
    <source>
        <dbReference type="SAM" id="Phobius"/>
    </source>
</evidence>
<reference evidence="8 9" key="1">
    <citation type="submission" date="2020-07" db="EMBL/GenBank/DDBJ databases">
        <title>Genomic Encyclopedia of Type Strains, Phase IV (KMG-IV): sequencing the most valuable type-strain genomes for metagenomic binning, comparative biology and taxonomic classification.</title>
        <authorList>
            <person name="Goeker M."/>
        </authorList>
    </citation>
    <scope>NUCLEOTIDE SEQUENCE [LARGE SCALE GENOMIC DNA]</scope>
    <source>
        <strain evidence="8 9">DSM 45533</strain>
    </source>
</reference>
<feature type="transmembrane region" description="Helical" evidence="6">
    <location>
        <begin position="26"/>
        <end position="46"/>
    </location>
</feature>
<dbReference type="GO" id="GO:0016853">
    <property type="term" value="F:isomerase activity"/>
    <property type="evidence" value="ECO:0007669"/>
    <property type="project" value="UniProtKB-KW"/>
</dbReference>
<keyword evidence="6" id="KW-0472">Membrane</keyword>
<gene>
    <name evidence="8" type="ORF">HNR30_003339</name>
</gene>
<accession>A0A7W0HQJ1</accession>
<evidence type="ECO:0000256" key="3">
    <source>
        <dbReference type="ARBA" id="ARBA00023002"/>
    </source>
</evidence>
<evidence type="ECO:0000313" key="8">
    <source>
        <dbReference type="EMBL" id="MBA2891998.1"/>
    </source>
</evidence>
<keyword evidence="6" id="KW-1133">Transmembrane helix</keyword>
<comment type="caution">
    <text evidence="8">The sequence shown here is derived from an EMBL/GenBank/DDBJ whole genome shotgun (WGS) entry which is preliminary data.</text>
</comment>
<keyword evidence="9" id="KW-1185">Reference proteome</keyword>
<keyword evidence="8" id="KW-0413">Isomerase</keyword>